<dbReference type="PANTHER" id="PTHR13266">
    <property type="entry name" value="PROTEASOME INHIBITOR"/>
    <property type="match status" value="1"/>
</dbReference>
<dbReference type="OrthoDB" id="48405at2759"/>
<evidence type="ECO:0008006" key="5">
    <source>
        <dbReference type="Google" id="ProtNLM"/>
    </source>
</evidence>
<name>A0A9N8HPK7_9STRA</name>
<reference evidence="3" key="1">
    <citation type="submission" date="2020-06" db="EMBL/GenBank/DDBJ databases">
        <authorList>
            <consortium name="Plant Systems Biology data submission"/>
        </authorList>
    </citation>
    <scope>NUCLEOTIDE SEQUENCE</scope>
    <source>
        <strain evidence="3">D6</strain>
    </source>
</reference>
<organism evidence="3 4">
    <name type="scientific">Seminavis robusta</name>
    <dbReference type="NCBI Taxonomy" id="568900"/>
    <lineage>
        <taxon>Eukaryota</taxon>
        <taxon>Sar</taxon>
        <taxon>Stramenopiles</taxon>
        <taxon>Ochrophyta</taxon>
        <taxon>Bacillariophyta</taxon>
        <taxon>Bacillariophyceae</taxon>
        <taxon>Bacillariophycidae</taxon>
        <taxon>Naviculales</taxon>
        <taxon>Naviculaceae</taxon>
        <taxon>Seminavis</taxon>
    </lineage>
</organism>
<feature type="compositionally biased region" description="Low complexity" evidence="2">
    <location>
        <begin position="68"/>
        <end position="83"/>
    </location>
</feature>
<gene>
    <name evidence="3" type="ORF">SEMRO_1100_G241240.1</name>
</gene>
<dbReference type="InterPro" id="IPR045128">
    <property type="entry name" value="PI31-like"/>
</dbReference>
<proteinExistence type="inferred from homology"/>
<feature type="compositionally biased region" description="Basic and acidic residues" evidence="2">
    <location>
        <begin position="51"/>
        <end position="60"/>
    </location>
</feature>
<sequence length="481" mass="51637">MESTSASKKRSSDEDDFEILRQYILACPLLPGKPEENPAVKAALAGIDSELKRRERDAKLQKKFSGVPSTKASSTTAATKPTSFIEDEWQSIDASDRKHPSTNTTPSEEEEVEIINVDDDTGVFGKKLAEAAIAAMANRSQAIAKTPVAAIALALHSAMMSDDVLGFATMNSTDDGTKASNSGFAAPIRELPKTQFLPKEWDKNAKSINSSTQKVVLRYRKNGTGSVLLKVEALEQTDSAEEQQICVQLLPANNKEPPSQTLTFPINRHINLDSMNAALKSPDGRMGVHPALHYKALPDLMNSFATSFDLGSIADDKKASDQPPNSGPKFLSPPVHATYKDSCGFQGHSNNNNNPDLGRPIYTGDRNIPTVSTAFPPLRPQFVGDFSGDLVPTGGLHGMPNMGPGNMMGPNHPAFRGGGMSGVDNSSGFGMMPRFDPFGPPGGPQEINNGRGGRPVPPHIQGNPNNDILRPPNTFNSDMYS</sequence>
<comment type="similarity">
    <text evidence="1">Belongs to the proteasome inhibitor PI31 family.</text>
</comment>
<dbReference type="GO" id="GO:0070628">
    <property type="term" value="F:proteasome binding"/>
    <property type="evidence" value="ECO:0007669"/>
    <property type="project" value="InterPro"/>
</dbReference>
<evidence type="ECO:0000256" key="1">
    <source>
        <dbReference type="ARBA" id="ARBA00006405"/>
    </source>
</evidence>
<evidence type="ECO:0000313" key="4">
    <source>
        <dbReference type="Proteomes" id="UP001153069"/>
    </source>
</evidence>
<evidence type="ECO:0000313" key="3">
    <source>
        <dbReference type="EMBL" id="CAB9520407.1"/>
    </source>
</evidence>
<evidence type="ECO:0000256" key="2">
    <source>
        <dbReference type="SAM" id="MobiDB-lite"/>
    </source>
</evidence>
<feature type="region of interest" description="Disordered" evidence="2">
    <location>
        <begin position="315"/>
        <end position="334"/>
    </location>
</feature>
<feature type="region of interest" description="Disordered" evidence="2">
    <location>
        <begin position="440"/>
        <end position="481"/>
    </location>
</feature>
<feature type="region of interest" description="Disordered" evidence="2">
    <location>
        <begin position="51"/>
        <end position="110"/>
    </location>
</feature>
<protein>
    <recommendedName>
        <fullName evidence="5">PI31 proteasome regulator N-terminal domain-containing protein</fullName>
    </recommendedName>
</protein>
<accession>A0A9N8HPK7</accession>
<comment type="caution">
    <text evidence="3">The sequence shown here is derived from an EMBL/GenBank/DDBJ whole genome shotgun (WGS) entry which is preliminary data.</text>
</comment>
<dbReference type="AlphaFoldDB" id="A0A9N8HPK7"/>
<dbReference type="Proteomes" id="UP001153069">
    <property type="component" value="Unassembled WGS sequence"/>
</dbReference>
<keyword evidence="4" id="KW-1185">Reference proteome</keyword>
<dbReference type="EMBL" id="CAICTM010001098">
    <property type="protein sequence ID" value="CAB9520407.1"/>
    <property type="molecule type" value="Genomic_DNA"/>
</dbReference>
<dbReference type="GO" id="GO:0043161">
    <property type="term" value="P:proteasome-mediated ubiquitin-dependent protein catabolic process"/>
    <property type="evidence" value="ECO:0007669"/>
    <property type="project" value="InterPro"/>
</dbReference>
<dbReference type="GO" id="GO:0004866">
    <property type="term" value="F:endopeptidase inhibitor activity"/>
    <property type="evidence" value="ECO:0007669"/>
    <property type="project" value="InterPro"/>
</dbReference>
<dbReference type="PANTHER" id="PTHR13266:SF1">
    <property type="entry name" value="PROTEASOME INHIBITOR PI31 SUBUNIT"/>
    <property type="match status" value="1"/>
</dbReference>